<evidence type="ECO:0000313" key="3">
    <source>
        <dbReference type="Proteomes" id="UP000887577"/>
    </source>
</evidence>
<dbReference type="WBParaSite" id="PSU_v2.g8706.t1">
    <property type="protein sequence ID" value="PSU_v2.g8706.t1"/>
    <property type="gene ID" value="PSU_v2.g8706"/>
</dbReference>
<dbReference type="SMART" id="SM00257">
    <property type="entry name" value="LysM"/>
    <property type="match status" value="1"/>
</dbReference>
<dbReference type="InterPro" id="IPR018392">
    <property type="entry name" value="LysM"/>
</dbReference>
<name>A0A914ZEK0_9BILA</name>
<protein>
    <submittedName>
        <fullName evidence="4">LysM domain-containing protein</fullName>
    </submittedName>
</protein>
<dbReference type="PANTHER" id="PTHR20932">
    <property type="entry name" value="LYSM AND PUTATIVE PEPTIDOGLYCAN-BINDING DOMAIN-CONTAINING PROTEIN"/>
    <property type="match status" value="1"/>
</dbReference>
<keyword evidence="3" id="KW-1185">Reference proteome</keyword>
<accession>A0A914ZEK0</accession>
<dbReference type="SUPFAM" id="SSF54106">
    <property type="entry name" value="LysM domain"/>
    <property type="match status" value="1"/>
</dbReference>
<organism evidence="3 4">
    <name type="scientific">Panagrolaimus superbus</name>
    <dbReference type="NCBI Taxonomy" id="310955"/>
    <lineage>
        <taxon>Eukaryota</taxon>
        <taxon>Metazoa</taxon>
        <taxon>Ecdysozoa</taxon>
        <taxon>Nematoda</taxon>
        <taxon>Chromadorea</taxon>
        <taxon>Rhabditida</taxon>
        <taxon>Tylenchina</taxon>
        <taxon>Panagrolaimomorpha</taxon>
        <taxon>Panagrolaimoidea</taxon>
        <taxon>Panagrolaimidae</taxon>
        <taxon>Panagrolaimus</taxon>
    </lineage>
</organism>
<dbReference type="Gene3D" id="3.10.350.10">
    <property type="entry name" value="LysM domain"/>
    <property type="match status" value="1"/>
</dbReference>
<evidence type="ECO:0000313" key="4">
    <source>
        <dbReference type="WBParaSite" id="PSU_v2.g8706.t1"/>
    </source>
</evidence>
<dbReference type="AlphaFoldDB" id="A0A914ZEK0"/>
<dbReference type="PANTHER" id="PTHR20932:SF13">
    <property type="entry name" value="LD36653P"/>
    <property type="match status" value="1"/>
</dbReference>
<reference evidence="4" key="1">
    <citation type="submission" date="2022-11" db="UniProtKB">
        <authorList>
            <consortium name="WormBaseParasite"/>
        </authorList>
    </citation>
    <scope>IDENTIFICATION</scope>
</reference>
<feature type="region of interest" description="Disordered" evidence="1">
    <location>
        <begin position="28"/>
        <end position="48"/>
    </location>
</feature>
<feature type="domain" description="LysM" evidence="2">
    <location>
        <begin position="61"/>
        <end position="106"/>
    </location>
</feature>
<dbReference type="Pfam" id="PF01476">
    <property type="entry name" value="LysM"/>
    <property type="match status" value="1"/>
</dbReference>
<dbReference type="CDD" id="cd00118">
    <property type="entry name" value="LysM"/>
    <property type="match status" value="1"/>
</dbReference>
<dbReference type="Proteomes" id="UP000887577">
    <property type="component" value="Unplaced"/>
</dbReference>
<proteinExistence type="predicted"/>
<evidence type="ECO:0000256" key="1">
    <source>
        <dbReference type="SAM" id="MobiDB-lite"/>
    </source>
</evidence>
<dbReference type="InterPro" id="IPR036779">
    <property type="entry name" value="LysM_dom_sf"/>
</dbReference>
<evidence type="ECO:0000259" key="2">
    <source>
        <dbReference type="PROSITE" id="PS51782"/>
    </source>
</evidence>
<sequence length="206" mass="22792">MKDHLIRVNSIASSSIDEPTDIIELRSRGRNQGYGSSGGGGNVQRYDESSSPTWLGNRVLIERKIQPGDTLNKIALQYSVQISDLKRANTLLVNDQDIYALPVIKIPVSRLFADRIEAESRNQVEPYRHQTTAAIVPITNDDRRPLLDTDDDEDSDEHIRKAKVGALLQKTDANITQVRGNLPSPGIEGGAFHFVDATSPDTTMRS</sequence>
<dbReference type="InterPro" id="IPR045030">
    <property type="entry name" value="LYSM1-4"/>
</dbReference>
<dbReference type="PROSITE" id="PS51782">
    <property type="entry name" value="LYSM"/>
    <property type="match status" value="1"/>
</dbReference>